<evidence type="ECO:0008006" key="4">
    <source>
        <dbReference type="Google" id="ProtNLM"/>
    </source>
</evidence>
<dbReference type="EMBL" id="MGGL01000015">
    <property type="protein sequence ID" value="OGM26225.1"/>
    <property type="molecule type" value="Genomic_DNA"/>
</dbReference>
<keyword evidence="1" id="KW-0812">Transmembrane</keyword>
<reference evidence="2 3" key="1">
    <citation type="journal article" date="2016" name="Nat. Commun.">
        <title>Thousands of microbial genomes shed light on interconnected biogeochemical processes in an aquifer system.</title>
        <authorList>
            <person name="Anantharaman K."/>
            <person name="Brown C.T."/>
            <person name="Hug L.A."/>
            <person name="Sharon I."/>
            <person name="Castelle C.J."/>
            <person name="Probst A.J."/>
            <person name="Thomas B.C."/>
            <person name="Singh A."/>
            <person name="Wilkins M.J."/>
            <person name="Karaoz U."/>
            <person name="Brodie E.L."/>
            <person name="Williams K.H."/>
            <person name="Hubbard S.S."/>
            <person name="Banfield J.F."/>
        </authorList>
    </citation>
    <scope>NUCLEOTIDE SEQUENCE [LARGE SCALE GENOMIC DNA]</scope>
</reference>
<keyword evidence="1" id="KW-0472">Membrane</keyword>
<name>A0A1F7YI87_9BACT</name>
<dbReference type="Proteomes" id="UP000179221">
    <property type="component" value="Unassembled WGS sequence"/>
</dbReference>
<gene>
    <name evidence="2" type="ORF">A2628_02700</name>
</gene>
<feature type="transmembrane region" description="Helical" evidence="1">
    <location>
        <begin position="102"/>
        <end position="123"/>
    </location>
</feature>
<dbReference type="AlphaFoldDB" id="A0A1F7YI87"/>
<evidence type="ECO:0000313" key="2">
    <source>
        <dbReference type="EMBL" id="OGM26225.1"/>
    </source>
</evidence>
<evidence type="ECO:0000256" key="1">
    <source>
        <dbReference type="SAM" id="Phobius"/>
    </source>
</evidence>
<organism evidence="2 3">
    <name type="scientific">Candidatus Woesebacteria bacterium RIFCSPHIGHO2_01_FULL_40_22</name>
    <dbReference type="NCBI Taxonomy" id="1802499"/>
    <lineage>
        <taxon>Bacteria</taxon>
        <taxon>Candidatus Woeseibacteriota</taxon>
    </lineage>
</organism>
<accession>A0A1F7YI87</accession>
<comment type="caution">
    <text evidence="2">The sequence shown here is derived from an EMBL/GenBank/DDBJ whole genome shotgun (WGS) entry which is preliminary data.</text>
</comment>
<protein>
    <recommendedName>
        <fullName evidence="4">DUF304 domain-containing protein</fullName>
    </recommendedName>
</protein>
<evidence type="ECO:0000313" key="3">
    <source>
        <dbReference type="Proteomes" id="UP000179221"/>
    </source>
</evidence>
<sequence length="250" mass="28774">MPDLFVSGEKNVNAQVIDEQIKPEVSVHPPVKHPHVKLGNRPSSLKEVETMKSIDHQVKIPEESQGGPISAFNYYPKNVNFINKDPEEKVILFLRRHPVTNLSWVVLTFVLIIAPSFLTVMPFFDALPLKAGTLLILIWYLMTLTYAFQKFLDWFFSVNIVTDERIFDVDFYNLVYRKMTDANIDQIQDVTVQIGGGIRTIFNYGDVLIQTAAEIPEIEFESVPQPDKVSKILRELRVQEEQEKLEGRVR</sequence>
<keyword evidence="1" id="KW-1133">Transmembrane helix</keyword>
<proteinExistence type="predicted"/>
<feature type="transmembrane region" description="Helical" evidence="1">
    <location>
        <begin position="129"/>
        <end position="148"/>
    </location>
</feature>